<dbReference type="eggNOG" id="ENOG502Z8S7">
    <property type="taxonomic scope" value="Bacteria"/>
</dbReference>
<name>A0A085Z7A4_9FLAO</name>
<dbReference type="AlphaFoldDB" id="A0A085Z7A4"/>
<organism evidence="1 2">
    <name type="scientific">Chryseobacterium formosense</name>
    <dbReference type="NCBI Taxonomy" id="236814"/>
    <lineage>
        <taxon>Bacteria</taxon>
        <taxon>Pseudomonadati</taxon>
        <taxon>Bacteroidota</taxon>
        <taxon>Flavobacteriia</taxon>
        <taxon>Flavobacteriales</taxon>
        <taxon>Weeksellaceae</taxon>
        <taxon>Chryseobacterium group</taxon>
        <taxon>Chryseobacterium</taxon>
    </lineage>
</organism>
<evidence type="ECO:0008006" key="3">
    <source>
        <dbReference type="Google" id="ProtNLM"/>
    </source>
</evidence>
<keyword evidence="2" id="KW-1185">Reference proteome</keyword>
<evidence type="ECO:0000313" key="1">
    <source>
        <dbReference type="EMBL" id="KFF00318.1"/>
    </source>
</evidence>
<accession>A0A085Z7A4</accession>
<comment type="caution">
    <text evidence="1">The sequence shown here is derived from an EMBL/GenBank/DDBJ whole genome shotgun (WGS) entry which is preliminary data.</text>
</comment>
<sequence>MTHLENIEKLFSKDFVESPLLESFEVGKIYLSTGKLVACDPLITNDMQPFSTEFPKGDFQVLLHKERESNCVAYAEIIFSNANISSWKMATTSNQNIKELSDGEVFGYPVESGMGCFMDLQTQEQLNLLEQKLFQRKGDDFMGIYEEFFHEHFFDENGAIDQFAFLKPNEENPGNIFAFETGYGEGFYASYIGFDDKNNPVKIITEFIEILVN</sequence>
<dbReference type="OrthoDB" id="9789980at2"/>
<reference evidence="1 2" key="1">
    <citation type="submission" date="2014-07" db="EMBL/GenBank/DDBJ databases">
        <title>Genome of Chryseobacterium formosense LMG 24722.</title>
        <authorList>
            <person name="Pipes S.E."/>
            <person name="Stropko S.J."/>
            <person name="Newman J.D."/>
        </authorList>
    </citation>
    <scope>NUCLEOTIDE SEQUENCE [LARGE SCALE GENOMIC DNA]</scope>
    <source>
        <strain evidence="1 2">LMG 24722</strain>
    </source>
</reference>
<protein>
    <recommendedName>
        <fullName evidence="3">DUF4241 domain-containing protein</fullName>
    </recommendedName>
</protein>
<dbReference type="RefSeq" id="WP_034674458.1">
    <property type="nucleotide sequence ID" value="NZ_FPAP01000001.1"/>
</dbReference>
<proteinExistence type="predicted"/>
<dbReference type="InterPro" id="IPR025335">
    <property type="entry name" value="DUF4241"/>
</dbReference>
<dbReference type="EMBL" id="JPRP01000001">
    <property type="protein sequence ID" value="KFF00318.1"/>
    <property type="molecule type" value="Genomic_DNA"/>
</dbReference>
<gene>
    <name evidence="1" type="ORF">IX39_06570</name>
</gene>
<dbReference type="Proteomes" id="UP000028713">
    <property type="component" value="Unassembled WGS sequence"/>
</dbReference>
<dbReference type="Pfam" id="PF14025">
    <property type="entry name" value="DUF4241"/>
    <property type="match status" value="1"/>
</dbReference>
<evidence type="ECO:0000313" key="2">
    <source>
        <dbReference type="Proteomes" id="UP000028713"/>
    </source>
</evidence>
<dbReference type="STRING" id="236814.IX39_06570"/>